<reference evidence="1 2" key="1">
    <citation type="submission" date="2019-01" db="EMBL/GenBank/DDBJ databases">
        <title>Draft genome sequence of Psathyrella aberdarensis IHI B618.</title>
        <authorList>
            <person name="Buettner E."/>
            <person name="Kellner H."/>
        </authorList>
    </citation>
    <scope>NUCLEOTIDE SEQUENCE [LARGE SCALE GENOMIC DNA]</scope>
    <source>
        <strain evidence="1 2">IHI B618</strain>
    </source>
</reference>
<proteinExistence type="predicted"/>
<dbReference type="AlphaFoldDB" id="A0A4Q2DNJ8"/>
<sequence length="82" mass="9243">MLLATAKVSSAILTEALAESDWTNFEKKLCSASTFPHLHTCVLDLSELTQIANKLYREELETLMRPKFSQLTARGVTFRLVL</sequence>
<name>A0A4Q2DNJ8_9AGAR</name>
<dbReference type="EMBL" id="SDEE01000099">
    <property type="protein sequence ID" value="RXW21667.1"/>
    <property type="molecule type" value="Genomic_DNA"/>
</dbReference>
<gene>
    <name evidence="1" type="ORF">EST38_g4188</name>
</gene>
<protein>
    <submittedName>
        <fullName evidence="1">Uncharacterized protein</fullName>
    </submittedName>
</protein>
<evidence type="ECO:0000313" key="2">
    <source>
        <dbReference type="Proteomes" id="UP000290288"/>
    </source>
</evidence>
<organism evidence="1 2">
    <name type="scientific">Candolleomyces aberdarensis</name>
    <dbReference type="NCBI Taxonomy" id="2316362"/>
    <lineage>
        <taxon>Eukaryota</taxon>
        <taxon>Fungi</taxon>
        <taxon>Dikarya</taxon>
        <taxon>Basidiomycota</taxon>
        <taxon>Agaricomycotina</taxon>
        <taxon>Agaricomycetes</taxon>
        <taxon>Agaricomycetidae</taxon>
        <taxon>Agaricales</taxon>
        <taxon>Agaricineae</taxon>
        <taxon>Psathyrellaceae</taxon>
        <taxon>Candolleomyces</taxon>
    </lineage>
</organism>
<evidence type="ECO:0000313" key="1">
    <source>
        <dbReference type="EMBL" id="RXW21667.1"/>
    </source>
</evidence>
<comment type="caution">
    <text evidence="1">The sequence shown here is derived from an EMBL/GenBank/DDBJ whole genome shotgun (WGS) entry which is preliminary data.</text>
</comment>
<accession>A0A4Q2DNJ8</accession>
<dbReference type="Proteomes" id="UP000290288">
    <property type="component" value="Unassembled WGS sequence"/>
</dbReference>
<keyword evidence="2" id="KW-1185">Reference proteome</keyword>